<evidence type="ECO:0000256" key="1">
    <source>
        <dbReference type="SAM" id="Phobius"/>
    </source>
</evidence>
<keyword evidence="1" id="KW-0812">Transmembrane</keyword>
<dbReference type="Pfam" id="PF00990">
    <property type="entry name" value="GGDEF"/>
    <property type="match status" value="1"/>
</dbReference>
<dbReference type="PROSITE" id="PS50887">
    <property type="entry name" value="GGDEF"/>
    <property type="match status" value="1"/>
</dbReference>
<dbReference type="CDD" id="cd01949">
    <property type="entry name" value="GGDEF"/>
    <property type="match status" value="1"/>
</dbReference>
<dbReference type="Gene3D" id="3.30.450.20">
    <property type="entry name" value="PAS domain"/>
    <property type="match status" value="1"/>
</dbReference>
<keyword evidence="1" id="KW-0472">Membrane</keyword>
<dbReference type="SMART" id="SM00086">
    <property type="entry name" value="PAC"/>
    <property type="match status" value="1"/>
</dbReference>
<keyword evidence="1" id="KW-1133">Transmembrane helix</keyword>
<dbReference type="InterPro" id="IPR043128">
    <property type="entry name" value="Rev_trsase/Diguanyl_cyclase"/>
</dbReference>
<feature type="transmembrane region" description="Helical" evidence="1">
    <location>
        <begin position="21"/>
        <end position="45"/>
    </location>
</feature>
<dbReference type="SUPFAM" id="SSF141868">
    <property type="entry name" value="EAL domain-like"/>
    <property type="match status" value="1"/>
</dbReference>
<feature type="domain" description="PAC" evidence="2">
    <location>
        <begin position="226"/>
        <end position="280"/>
    </location>
</feature>
<accession>A0ABW2QFB0</accession>
<dbReference type="InterPro" id="IPR035965">
    <property type="entry name" value="PAS-like_dom_sf"/>
</dbReference>
<dbReference type="SUPFAM" id="SSF55073">
    <property type="entry name" value="Nucleotide cyclase"/>
    <property type="match status" value="1"/>
</dbReference>
<evidence type="ECO:0000313" key="5">
    <source>
        <dbReference type="EMBL" id="MFC7407961.1"/>
    </source>
</evidence>
<organism evidence="5 6">
    <name type="scientific">Hydrogenophaga atypica</name>
    <dbReference type="NCBI Taxonomy" id="249409"/>
    <lineage>
        <taxon>Bacteria</taxon>
        <taxon>Pseudomonadati</taxon>
        <taxon>Pseudomonadota</taxon>
        <taxon>Betaproteobacteria</taxon>
        <taxon>Burkholderiales</taxon>
        <taxon>Comamonadaceae</taxon>
        <taxon>Hydrogenophaga</taxon>
    </lineage>
</organism>
<dbReference type="PANTHER" id="PTHR44757">
    <property type="entry name" value="DIGUANYLATE CYCLASE DGCP"/>
    <property type="match status" value="1"/>
</dbReference>
<dbReference type="PANTHER" id="PTHR44757:SF2">
    <property type="entry name" value="BIOFILM ARCHITECTURE MAINTENANCE PROTEIN MBAA"/>
    <property type="match status" value="1"/>
</dbReference>
<dbReference type="SMART" id="SM00267">
    <property type="entry name" value="GGDEF"/>
    <property type="match status" value="1"/>
</dbReference>
<gene>
    <name evidence="5" type="ORF">ACFQPB_03740</name>
</gene>
<dbReference type="Pfam" id="PF08448">
    <property type="entry name" value="PAS_4"/>
    <property type="match status" value="1"/>
</dbReference>
<dbReference type="EMBL" id="JBHTCA010000002">
    <property type="protein sequence ID" value="MFC7407961.1"/>
    <property type="molecule type" value="Genomic_DNA"/>
</dbReference>
<feature type="domain" description="GGDEF" evidence="4">
    <location>
        <begin position="312"/>
        <end position="445"/>
    </location>
</feature>
<dbReference type="InterPro" id="IPR001633">
    <property type="entry name" value="EAL_dom"/>
</dbReference>
<dbReference type="Gene3D" id="3.30.70.270">
    <property type="match status" value="1"/>
</dbReference>
<dbReference type="InterPro" id="IPR013656">
    <property type="entry name" value="PAS_4"/>
</dbReference>
<dbReference type="SUPFAM" id="SSF55785">
    <property type="entry name" value="PYP-like sensor domain (PAS domain)"/>
    <property type="match status" value="1"/>
</dbReference>
<sequence>MKTMQRAGARPAQPWAVWRSLGARLVLLAGLVSVGVAAAVGVTRYGVSGSGPGWLDVLVNALVPALLSAGAVLGVLHHQVLRRLRGVVVDIRDMAERTFPHTRHWPGWAADSGDDVDLVSQVARFTSGQVASLVGQLHEANAHLREQLVEQGKHLRTMSLLEEVVVELDPQLGITQASDGWARVLPVLAQLSGKNLRCLLVRDEDLTRLRDIVRSFEHGETQAESRPQSLRFLFSGEAQRHRWIELRVLPRLDDAGQLQGYMGVLQDVTQRQDFEVMIAQLTLRDPLTGLPNRALLEDRLRTGLKASQQGQRRLAVLSLDIDNFKIINDALGHKTGDRLLMALGKRLQNEAGGDETVARWGGDEFSLIWPNVTSTSDLAARVDALQQHLRRDYGVFGEQVTLTTSLGVALYPDDGDSAEALLMAADRAKRAAKAQGRNQVVWAEELRGQHAQRQTARMRQRLMKAVERGAIQAWFQPIVRSDSRQCDMVEVLARWHDEELGWVSPATFIPMAEESGLITAIGQSIWEQAVRQQVAWRAQGIRIRAAVNVSSRQLYRQDFTDQMLATLRQHGLPPDAFVLEITESVALQEVVDAPQRLQALRQAGFRLALDDFGTGYASLSQLHDMPLNELKIDMSFVRRLDTEVGASMIAAIVKLAEVMGLQTIAEGVETHEAADQLEQLGVTRLQGYGFGHPMNSQAMSAWFTREALAETC</sequence>
<dbReference type="Pfam" id="PF00563">
    <property type="entry name" value="EAL"/>
    <property type="match status" value="1"/>
</dbReference>
<dbReference type="RefSeq" id="WP_382219877.1">
    <property type="nucleotide sequence ID" value="NZ_JBHTCA010000002.1"/>
</dbReference>
<evidence type="ECO:0000259" key="2">
    <source>
        <dbReference type="PROSITE" id="PS50113"/>
    </source>
</evidence>
<dbReference type="Proteomes" id="UP001596501">
    <property type="component" value="Unassembled WGS sequence"/>
</dbReference>
<evidence type="ECO:0000259" key="4">
    <source>
        <dbReference type="PROSITE" id="PS50887"/>
    </source>
</evidence>
<dbReference type="CDD" id="cd00130">
    <property type="entry name" value="PAS"/>
    <property type="match status" value="1"/>
</dbReference>
<evidence type="ECO:0000313" key="6">
    <source>
        <dbReference type="Proteomes" id="UP001596501"/>
    </source>
</evidence>
<reference evidence="6" key="1">
    <citation type="journal article" date="2019" name="Int. J. Syst. Evol. Microbiol.">
        <title>The Global Catalogue of Microorganisms (GCM) 10K type strain sequencing project: providing services to taxonomists for standard genome sequencing and annotation.</title>
        <authorList>
            <consortium name="The Broad Institute Genomics Platform"/>
            <consortium name="The Broad Institute Genome Sequencing Center for Infectious Disease"/>
            <person name="Wu L."/>
            <person name="Ma J."/>
        </authorList>
    </citation>
    <scope>NUCLEOTIDE SEQUENCE [LARGE SCALE GENOMIC DNA]</scope>
    <source>
        <strain evidence="6">CGMCC 1.12371</strain>
    </source>
</reference>
<dbReference type="InterPro" id="IPR035919">
    <property type="entry name" value="EAL_sf"/>
</dbReference>
<dbReference type="CDD" id="cd01948">
    <property type="entry name" value="EAL"/>
    <property type="match status" value="1"/>
</dbReference>
<dbReference type="PROSITE" id="PS50113">
    <property type="entry name" value="PAC"/>
    <property type="match status" value="1"/>
</dbReference>
<evidence type="ECO:0000259" key="3">
    <source>
        <dbReference type="PROSITE" id="PS50883"/>
    </source>
</evidence>
<keyword evidence="6" id="KW-1185">Reference proteome</keyword>
<dbReference type="SMART" id="SM00052">
    <property type="entry name" value="EAL"/>
    <property type="match status" value="1"/>
</dbReference>
<dbReference type="Gene3D" id="3.20.20.450">
    <property type="entry name" value="EAL domain"/>
    <property type="match status" value="1"/>
</dbReference>
<dbReference type="InterPro" id="IPR029787">
    <property type="entry name" value="Nucleotide_cyclase"/>
</dbReference>
<proteinExistence type="predicted"/>
<feature type="domain" description="EAL" evidence="3">
    <location>
        <begin position="455"/>
        <end position="707"/>
    </location>
</feature>
<comment type="caution">
    <text evidence="5">The sequence shown here is derived from an EMBL/GenBank/DDBJ whole genome shotgun (WGS) entry which is preliminary data.</text>
</comment>
<dbReference type="InterPro" id="IPR000014">
    <property type="entry name" value="PAS"/>
</dbReference>
<dbReference type="InterPro" id="IPR001610">
    <property type="entry name" value="PAC"/>
</dbReference>
<name>A0ABW2QFB0_9BURK</name>
<dbReference type="NCBIfam" id="TIGR00254">
    <property type="entry name" value="GGDEF"/>
    <property type="match status" value="1"/>
</dbReference>
<dbReference type="InterPro" id="IPR000700">
    <property type="entry name" value="PAS-assoc_C"/>
</dbReference>
<dbReference type="InterPro" id="IPR000160">
    <property type="entry name" value="GGDEF_dom"/>
</dbReference>
<dbReference type="InterPro" id="IPR052155">
    <property type="entry name" value="Biofilm_reg_signaling"/>
</dbReference>
<dbReference type="PROSITE" id="PS50883">
    <property type="entry name" value="EAL"/>
    <property type="match status" value="1"/>
</dbReference>
<protein>
    <submittedName>
        <fullName evidence="5">Bifunctional diguanylate cyclase/phosphodiesterase</fullName>
    </submittedName>
</protein>